<protein>
    <submittedName>
        <fullName evidence="4">Glycosyltransferase</fullName>
        <ecNumber evidence="4">2.4.1.-</ecNumber>
    </submittedName>
</protein>
<dbReference type="SUPFAM" id="SSF53756">
    <property type="entry name" value="UDP-Glycosyltransferase/glycogen phosphorylase"/>
    <property type="match status" value="1"/>
</dbReference>
<name>A0A1W1BBV1_9ZZZZ</name>
<accession>A0A1W1BBV1</accession>
<dbReference type="InterPro" id="IPR028098">
    <property type="entry name" value="Glyco_trans_4-like_N"/>
</dbReference>
<dbReference type="CDD" id="cd03794">
    <property type="entry name" value="GT4_WbuB-like"/>
    <property type="match status" value="1"/>
</dbReference>
<dbReference type="PANTHER" id="PTHR46401:SF2">
    <property type="entry name" value="GLYCOSYLTRANSFERASE WBBK-RELATED"/>
    <property type="match status" value="1"/>
</dbReference>
<evidence type="ECO:0000313" key="4">
    <source>
        <dbReference type="EMBL" id="SFV51024.1"/>
    </source>
</evidence>
<organism evidence="4">
    <name type="scientific">hydrothermal vent metagenome</name>
    <dbReference type="NCBI Taxonomy" id="652676"/>
    <lineage>
        <taxon>unclassified sequences</taxon>
        <taxon>metagenomes</taxon>
        <taxon>ecological metagenomes</taxon>
    </lineage>
</organism>
<evidence type="ECO:0000259" key="3">
    <source>
        <dbReference type="Pfam" id="PF13579"/>
    </source>
</evidence>
<dbReference type="InterPro" id="IPR001296">
    <property type="entry name" value="Glyco_trans_1"/>
</dbReference>
<reference evidence="4" key="1">
    <citation type="submission" date="2016-10" db="EMBL/GenBank/DDBJ databases">
        <authorList>
            <person name="de Groot N.N."/>
        </authorList>
    </citation>
    <scope>NUCLEOTIDE SEQUENCE</scope>
</reference>
<sequence>MALGYQVTLVSGSYSHLFSQLPKTQGKFTHEMIDGIEYIWVKVPKYRSSKSIGRIWNMLSFAWNLRSLKISGAPHVLVSSPSLFPIKIAKKWVKRFQSKLFFEVRDIWPLTLVELSNLTSTHPLIRVMEYYEKFAYRHADKVISLLPAAQEHFVSQGMRADKFVYLPNGIEIEGGELAPLPSSLEMKIPKEKFIVAYAGTIGLANNLGYLVEAAETLKTYRDIHFIILGQGGETQELQNRVQKLGLENITFVGAVKKEMVGSFLKKVDVAFISLLPEKLFRFGVSPNKVFEYMYAKKPIVWAVEAGNNLVEEAQCGISVPLNNVSKLKEAILELKLLSREKREELGQNGYNFVNTHHSYRMLAEKLIKIIEE</sequence>
<keyword evidence="4" id="KW-0328">Glycosyltransferase</keyword>
<dbReference type="PANTHER" id="PTHR46401">
    <property type="entry name" value="GLYCOSYLTRANSFERASE WBBK-RELATED"/>
    <property type="match status" value="1"/>
</dbReference>
<dbReference type="Pfam" id="PF00534">
    <property type="entry name" value="Glycos_transf_1"/>
    <property type="match status" value="1"/>
</dbReference>
<gene>
    <name evidence="4" type="ORF">MNB_SV-8-574</name>
</gene>
<keyword evidence="1 4" id="KW-0808">Transferase</keyword>
<evidence type="ECO:0000259" key="2">
    <source>
        <dbReference type="Pfam" id="PF00534"/>
    </source>
</evidence>
<dbReference type="Pfam" id="PF13579">
    <property type="entry name" value="Glyco_trans_4_4"/>
    <property type="match status" value="1"/>
</dbReference>
<feature type="domain" description="Glycosyl transferase family 1" evidence="2">
    <location>
        <begin position="187"/>
        <end position="351"/>
    </location>
</feature>
<feature type="domain" description="Glycosyltransferase subfamily 4-like N-terminal" evidence="3">
    <location>
        <begin position="2"/>
        <end position="169"/>
    </location>
</feature>
<dbReference type="AlphaFoldDB" id="A0A1W1BBV1"/>
<dbReference type="GO" id="GO:0016757">
    <property type="term" value="F:glycosyltransferase activity"/>
    <property type="evidence" value="ECO:0007669"/>
    <property type="project" value="UniProtKB-KW"/>
</dbReference>
<dbReference type="EMBL" id="FPHD01000011">
    <property type="protein sequence ID" value="SFV51024.1"/>
    <property type="molecule type" value="Genomic_DNA"/>
</dbReference>
<dbReference type="Gene3D" id="3.40.50.2000">
    <property type="entry name" value="Glycogen Phosphorylase B"/>
    <property type="match status" value="2"/>
</dbReference>
<dbReference type="EC" id="2.4.1.-" evidence="4"/>
<proteinExistence type="predicted"/>
<evidence type="ECO:0000256" key="1">
    <source>
        <dbReference type="ARBA" id="ARBA00022679"/>
    </source>
</evidence>
<dbReference type="GO" id="GO:0009103">
    <property type="term" value="P:lipopolysaccharide biosynthetic process"/>
    <property type="evidence" value="ECO:0007669"/>
    <property type="project" value="TreeGrafter"/>
</dbReference>